<dbReference type="SMART" id="SM00382">
    <property type="entry name" value="AAA"/>
    <property type="match status" value="2"/>
</dbReference>
<evidence type="ECO:0000313" key="9">
    <source>
        <dbReference type="Proteomes" id="UP000524462"/>
    </source>
</evidence>
<keyword evidence="1" id="KW-0677">Repeat</keyword>
<keyword evidence="4" id="KW-0143">Chaperone</keyword>
<keyword evidence="8" id="KW-0645">Protease</keyword>
<dbReference type="PRINTS" id="PR00300">
    <property type="entry name" value="CLPPROTEASEA"/>
</dbReference>
<evidence type="ECO:0000256" key="2">
    <source>
        <dbReference type="ARBA" id="ARBA00022741"/>
    </source>
</evidence>
<protein>
    <submittedName>
        <fullName evidence="8">ATP-dependent Clp protease ATP-binding subunit</fullName>
    </submittedName>
</protein>
<dbReference type="GO" id="GO:0034605">
    <property type="term" value="P:cellular response to heat"/>
    <property type="evidence" value="ECO:0007669"/>
    <property type="project" value="TreeGrafter"/>
</dbReference>
<dbReference type="InterPro" id="IPR003593">
    <property type="entry name" value="AAA+_ATPase"/>
</dbReference>
<keyword evidence="2" id="KW-0547">Nucleotide-binding</keyword>
<dbReference type="SUPFAM" id="SSF52540">
    <property type="entry name" value="P-loop containing nucleoside triphosphate hydrolases"/>
    <property type="match status" value="2"/>
</dbReference>
<dbReference type="InterPro" id="IPR041546">
    <property type="entry name" value="ClpA/ClpB_AAA_lid"/>
</dbReference>
<keyword evidence="8" id="KW-0378">Hydrolase</keyword>
<evidence type="ECO:0000256" key="3">
    <source>
        <dbReference type="ARBA" id="ARBA00022840"/>
    </source>
</evidence>
<evidence type="ECO:0000256" key="4">
    <source>
        <dbReference type="ARBA" id="ARBA00023186"/>
    </source>
</evidence>
<dbReference type="InterPro" id="IPR003959">
    <property type="entry name" value="ATPase_AAA_core"/>
</dbReference>
<evidence type="ECO:0000313" key="8">
    <source>
        <dbReference type="EMBL" id="MBA2796839.1"/>
    </source>
</evidence>
<evidence type="ECO:0000256" key="5">
    <source>
        <dbReference type="ARBA" id="ARBA00025613"/>
    </source>
</evidence>
<comment type="caution">
    <text evidence="8">The sequence shown here is derived from an EMBL/GenBank/DDBJ whole genome shotgun (WGS) entry which is preliminary data.</text>
</comment>
<dbReference type="Gene3D" id="1.10.8.60">
    <property type="match status" value="2"/>
</dbReference>
<dbReference type="Pfam" id="PF10431">
    <property type="entry name" value="ClpB_D2-small"/>
    <property type="match status" value="1"/>
</dbReference>
<proteinExistence type="predicted"/>
<evidence type="ECO:0000259" key="7">
    <source>
        <dbReference type="SMART" id="SM01086"/>
    </source>
</evidence>
<dbReference type="InterPro" id="IPR019489">
    <property type="entry name" value="Clp_ATPase_C"/>
</dbReference>
<sequence length="614" mass="68933">MTKENSNTPMLDRYTDNLSADVSLRPEDFHVYGRDKEIQMVIRSLKRRSKNNPVLVGEPGVGKTAIVEGIALAIIRDEVPAHLKGMTVRSLELSSLMNNEEGGNFITKFKGIIEEMVATSDENLLFIDEFHTIMGAGKDGQSLDAGNIIKSVLARGKLKIIGATTLDEYHEFIEEDRALERRTQPIMINEPSAKEAFQIISQAKSVYETFHQVTISDIAVEQAIQLSVRYVPDRFLPDKAFDLLDEAAAYCSSEGKKIVTEVEIAEILKLKTGIPISTILKDDSFRLSELRSRLKEKIKGQDQAIDAVVDAIAISKAGLQDEDKPISSFLFLGPTGVGKTELANTLATALFDDPEALLRFDMSEYSQKEDVSRMIGDRKSKSKGALTEGVKRKPYSILLIDEIEKGVQEVHDLLLQVLDAGHLTDATGRKISFKNVIVIMTTNIGAQKIINKAEMRGNIKDLTDRDRQQFEASMDIELQTEFRPEFLNRIENQVVFNLLDRETIGEIAVSKLAEFESKLNQQDIELSYDPEVIDYLIANGTNVKKGARPLTRLIKKKIIAPISFKLLTLKLNHEPQLLKISVEGNAPDENHRIDRRKLLFQLEEKTHFRSELTP</sequence>
<dbReference type="Proteomes" id="UP000524462">
    <property type="component" value="Unassembled WGS sequence"/>
</dbReference>
<dbReference type="InterPro" id="IPR027417">
    <property type="entry name" value="P-loop_NTPase"/>
</dbReference>
<dbReference type="CDD" id="cd19499">
    <property type="entry name" value="RecA-like_ClpB_Hsp104-like"/>
    <property type="match status" value="1"/>
</dbReference>
<dbReference type="GO" id="GO:0005524">
    <property type="term" value="F:ATP binding"/>
    <property type="evidence" value="ECO:0007669"/>
    <property type="project" value="UniProtKB-KW"/>
</dbReference>
<dbReference type="SMART" id="SM01086">
    <property type="entry name" value="ClpB_D2-small"/>
    <property type="match status" value="1"/>
</dbReference>
<dbReference type="PANTHER" id="PTHR11638:SF18">
    <property type="entry name" value="HEAT SHOCK PROTEIN 104"/>
    <property type="match status" value="1"/>
</dbReference>
<dbReference type="CDD" id="cd00009">
    <property type="entry name" value="AAA"/>
    <property type="match status" value="1"/>
</dbReference>
<evidence type="ECO:0000259" key="6">
    <source>
        <dbReference type="SMART" id="SM00382"/>
    </source>
</evidence>
<dbReference type="GO" id="GO:0006508">
    <property type="term" value="P:proteolysis"/>
    <property type="evidence" value="ECO:0007669"/>
    <property type="project" value="UniProtKB-KW"/>
</dbReference>
<keyword evidence="3 8" id="KW-0067">ATP-binding</keyword>
<dbReference type="RefSeq" id="WP_006740516.1">
    <property type="nucleotide sequence ID" value="NZ_JACEGE010000037.1"/>
</dbReference>
<feature type="domain" description="AAA+ ATPase" evidence="6">
    <location>
        <begin position="325"/>
        <end position="466"/>
    </location>
</feature>
<feature type="domain" description="Clp ATPase C-terminal" evidence="7">
    <location>
        <begin position="499"/>
        <end position="593"/>
    </location>
</feature>
<dbReference type="EMBL" id="JACEGE010000037">
    <property type="protein sequence ID" value="MBA2796839.1"/>
    <property type="molecule type" value="Genomic_DNA"/>
</dbReference>
<dbReference type="GO" id="GO:0016887">
    <property type="term" value="F:ATP hydrolysis activity"/>
    <property type="evidence" value="ECO:0007669"/>
    <property type="project" value="InterPro"/>
</dbReference>
<comment type="function">
    <text evidence="5">Part of a stress-induced multi-chaperone system, it is involved in the recovery of the cell from heat-induced damage, in cooperation with DnaK, DnaJ and GrpE. Acts before DnaK, in the processing of protein aggregates. Protein binding stimulates the ATPase activity; ATP hydrolysis unfolds the denatured protein aggregates, which probably helps expose new hydrophobic binding sites on the surface of ClpB-bound aggregates, contributing to the solubilization and refolding of denatured protein aggregates by DnaK.</text>
</comment>
<feature type="domain" description="AAA+ ATPase" evidence="6">
    <location>
        <begin position="49"/>
        <end position="193"/>
    </location>
</feature>
<dbReference type="Pfam" id="PF17871">
    <property type="entry name" value="AAA_lid_9"/>
    <property type="match status" value="1"/>
</dbReference>
<dbReference type="GO" id="GO:0008233">
    <property type="term" value="F:peptidase activity"/>
    <property type="evidence" value="ECO:0007669"/>
    <property type="project" value="UniProtKB-KW"/>
</dbReference>
<evidence type="ECO:0000256" key="1">
    <source>
        <dbReference type="ARBA" id="ARBA00022737"/>
    </source>
</evidence>
<name>A0A7V9WTL4_STRPO</name>
<dbReference type="Pfam" id="PF00004">
    <property type="entry name" value="AAA"/>
    <property type="match status" value="1"/>
</dbReference>
<dbReference type="Pfam" id="PF07724">
    <property type="entry name" value="AAA_2"/>
    <property type="match status" value="1"/>
</dbReference>
<dbReference type="InterPro" id="IPR050130">
    <property type="entry name" value="ClpA_ClpB"/>
</dbReference>
<dbReference type="PANTHER" id="PTHR11638">
    <property type="entry name" value="ATP-DEPENDENT CLP PROTEASE"/>
    <property type="match status" value="1"/>
</dbReference>
<accession>A0A7V9WTL4</accession>
<dbReference type="AlphaFoldDB" id="A0A7V9WTL4"/>
<dbReference type="GO" id="GO:0005737">
    <property type="term" value="C:cytoplasm"/>
    <property type="evidence" value="ECO:0007669"/>
    <property type="project" value="TreeGrafter"/>
</dbReference>
<dbReference type="Gene3D" id="3.40.50.300">
    <property type="entry name" value="P-loop containing nucleotide triphosphate hydrolases"/>
    <property type="match status" value="2"/>
</dbReference>
<gene>
    <name evidence="8" type="ORF">H1B29_10205</name>
</gene>
<dbReference type="InterPro" id="IPR001270">
    <property type="entry name" value="ClpA/B"/>
</dbReference>
<organism evidence="8 9">
    <name type="scientific">Streptococcus porcinus</name>
    <dbReference type="NCBI Taxonomy" id="1340"/>
    <lineage>
        <taxon>Bacteria</taxon>
        <taxon>Bacillati</taxon>
        <taxon>Bacillota</taxon>
        <taxon>Bacilli</taxon>
        <taxon>Lactobacillales</taxon>
        <taxon>Streptococcaceae</taxon>
        <taxon>Streptococcus</taxon>
    </lineage>
</organism>
<reference evidence="8 9" key="1">
    <citation type="submission" date="2020-07" db="EMBL/GenBank/DDBJ databases">
        <title>Molecular and genomic characterization of Streptococcus porcinus isolated from diseased swine in Brazil.</title>
        <authorList>
            <person name="Moreno L.Z."/>
            <person name="Matajira C.E.C."/>
            <person name="Poor A.P."/>
            <person name="Dutra M.C."/>
            <person name="Moreno A.M."/>
        </authorList>
    </citation>
    <scope>NUCLEOTIDE SEQUENCE [LARGE SCALE GENOMIC DNA]</scope>
    <source>
        <strain evidence="8 9">SP0816-2</strain>
    </source>
</reference>